<sequence>MKQKILIILDHDYNTDKRYNMFIEQIKFCYGDNYDIVFKLFNDIQKRYNYVPENIQMEIDSETIYACIDKYACVITDGPAAYFWLQSFYDGNLIAINPIIDIYKEYPYNLYNDGKELKLTRQFQTENTICIISDELRKLTEVYDNEFYDTTVIVADESIKDIKEFWSIGSTFDQVFNYMVKYNI</sequence>
<dbReference type="Proteomes" id="UP001346559">
    <property type="component" value="Segment"/>
</dbReference>
<name>A0ABZ0Z863_9CAUD</name>
<evidence type="ECO:0000313" key="2">
    <source>
        <dbReference type="Proteomes" id="UP001346559"/>
    </source>
</evidence>
<protein>
    <submittedName>
        <fullName evidence="1">Uncharacterized protein</fullName>
    </submittedName>
</protein>
<proteinExistence type="predicted"/>
<evidence type="ECO:0000313" key="1">
    <source>
        <dbReference type="EMBL" id="WQJ54244.1"/>
    </source>
</evidence>
<accession>A0ABZ0Z863</accession>
<dbReference type="EMBL" id="OR769218">
    <property type="protein sequence ID" value="WQJ54244.1"/>
    <property type="molecule type" value="Genomic_DNA"/>
</dbReference>
<organism evidence="1 2">
    <name type="scientific">phage Lak_Megaphage_RVC_AP1_GC26</name>
    <dbReference type="NCBI Taxonomy" id="3109224"/>
    <lineage>
        <taxon>Viruses</taxon>
        <taxon>Duplodnaviria</taxon>
        <taxon>Heunggongvirae</taxon>
        <taxon>Uroviricota</taxon>
        <taxon>Caudoviricetes</taxon>
        <taxon>Caudoviricetes code 15 clade</taxon>
    </lineage>
</organism>
<keyword evidence="2" id="KW-1185">Reference proteome</keyword>
<reference evidence="1 2" key="1">
    <citation type="submission" date="2023-11" db="EMBL/GenBank/DDBJ databases">
        <authorList>
            <person name="Cook R."/>
            <person name="Crisci M."/>
            <person name="Pye H."/>
            <person name="Adriaenssens E."/>
            <person name="Santini J."/>
        </authorList>
    </citation>
    <scope>NUCLEOTIDE SEQUENCE [LARGE SCALE GENOMIC DNA]</scope>
    <source>
        <strain evidence="1">Lak_Megaphage_RVC_AP1_GC26</strain>
    </source>
</reference>